<evidence type="ECO:0000256" key="1">
    <source>
        <dbReference type="ARBA" id="ARBA00001936"/>
    </source>
</evidence>
<dbReference type="STRING" id="4540.A0A3L6RN87"/>
<comment type="caution">
    <text evidence="7">The sequence shown here is derived from an EMBL/GenBank/DDBJ whole genome shotgun (WGS) entry which is preliminary data.</text>
</comment>
<dbReference type="EMBL" id="PQIB02000008">
    <property type="protein sequence ID" value="RLN05558.1"/>
    <property type="molecule type" value="Genomic_DNA"/>
</dbReference>
<gene>
    <name evidence="7" type="ORF">C2845_PM13G02700</name>
</gene>
<keyword evidence="8" id="KW-1185">Reference proteome</keyword>
<evidence type="ECO:0000259" key="5">
    <source>
        <dbReference type="Pfam" id="PF01397"/>
    </source>
</evidence>
<feature type="region of interest" description="Disordered" evidence="4">
    <location>
        <begin position="1"/>
        <end position="20"/>
    </location>
</feature>
<sequence>MEATTVTTSSPAAPAMPAAEAAEQDCRRRYAPSVWGDFFTSYQPCTPEELLSMQEKARAMKEEVRRTLLAAAAASDDDSNLVRKLELVDALQRLGVDYHYKEEIEALLRAVCGDEDGGSQDLYATSLSFYLLRKHGCAVPSDVFEKFRDEQGNISSDDVNTLITLYDAAHMRVHGEDILDSIITFDKSRLQSLIMETDLEPALREEVRVTLETTRFRRVERVEARRFISAYEKKAARNETLLEFAKLDYNIVQVVYRNELKELTIWWKDLRSRVDLTFSRDRLVEMHFWMMGIVYEPYHSYARIMLTKQVLFVALLDDIYDNYSSTEESNIFTTALERWDEKAAEQIPEYLRPFYTNVVCNIDKVVQELKLQNNKHAEVVREMALHVAKSYHAEVTWRDEHYIPADVDEHLQISLGSIAAMQTVVLTFVSLGDVTTREAIDWALTYPKIVRGVTVIACIINDIMSHEREQASDHMASTVQTCMKQYGVTVEEAIEKLKVILEESWMDMVQKCLDQKHPMVLLEKVVSFAQSIDFFYKSEDLYTLPCNLKDTLTSMYAKFI</sequence>
<dbReference type="InterPro" id="IPR036965">
    <property type="entry name" value="Terpene_synth_N_sf"/>
</dbReference>
<dbReference type="InterPro" id="IPR044814">
    <property type="entry name" value="Terpene_cyclase_plant_C1"/>
</dbReference>
<dbReference type="CDD" id="cd00684">
    <property type="entry name" value="Terpene_cyclase_plant_C1"/>
    <property type="match status" value="1"/>
</dbReference>
<dbReference type="SFLD" id="SFLDS00005">
    <property type="entry name" value="Isoprenoid_Synthase_Type_I"/>
    <property type="match status" value="1"/>
</dbReference>
<dbReference type="InterPro" id="IPR008930">
    <property type="entry name" value="Terpenoid_cyclase/PrenylTrfase"/>
</dbReference>
<evidence type="ECO:0000313" key="7">
    <source>
        <dbReference type="EMBL" id="RLN05558.1"/>
    </source>
</evidence>
<reference evidence="8" key="1">
    <citation type="journal article" date="2019" name="Nat. Commun.">
        <title>The genome of broomcorn millet.</title>
        <authorList>
            <person name="Zou C."/>
            <person name="Miki D."/>
            <person name="Li D."/>
            <person name="Tang Q."/>
            <person name="Xiao L."/>
            <person name="Rajput S."/>
            <person name="Deng P."/>
            <person name="Jia W."/>
            <person name="Huang R."/>
            <person name="Zhang M."/>
            <person name="Sun Y."/>
            <person name="Hu J."/>
            <person name="Fu X."/>
            <person name="Schnable P.S."/>
            <person name="Li F."/>
            <person name="Zhang H."/>
            <person name="Feng B."/>
            <person name="Zhu X."/>
            <person name="Liu R."/>
            <person name="Schnable J.C."/>
            <person name="Zhu J.-K."/>
            <person name="Zhang H."/>
        </authorList>
    </citation>
    <scope>NUCLEOTIDE SEQUENCE [LARGE SCALE GENOMIC DNA]</scope>
</reference>
<feature type="domain" description="Terpene synthase metal-binding" evidence="6">
    <location>
        <begin position="268"/>
        <end position="507"/>
    </location>
</feature>
<dbReference type="InterPro" id="IPR050148">
    <property type="entry name" value="Terpene_synthase-like"/>
</dbReference>
<comment type="cofactor">
    <cofactor evidence="2">
        <name>Mg(2+)</name>
        <dbReference type="ChEBI" id="CHEBI:18420"/>
    </cofactor>
</comment>
<dbReference type="InterPro" id="IPR001906">
    <property type="entry name" value="Terpene_synth_N"/>
</dbReference>
<evidence type="ECO:0000313" key="8">
    <source>
        <dbReference type="Proteomes" id="UP000275267"/>
    </source>
</evidence>
<dbReference type="PANTHER" id="PTHR31225">
    <property type="entry name" value="OS04G0344100 PROTEIN-RELATED"/>
    <property type="match status" value="1"/>
</dbReference>
<dbReference type="GO" id="GO:0000287">
    <property type="term" value="F:magnesium ion binding"/>
    <property type="evidence" value="ECO:0007669"/>
    <property type="project" value="InterPro"/>
</dbReference>
<comment type="cofactor">
    <cofactor evidence="1">
        <name>Mn(2+)</name>
        <dbReference type="ChEBI" id="CHEBI:29035"/>
    </cofactor>
</comment>
<dbReference type="Proteomes" id="UP000275267">
    <property type="component" value="Unassembled WGS sequence"/>
</dbReference>
<evidence type="ECO:0000256" key="4">
    <source>
        <dbReference type="SAM" id="MobiDB-lite"/>
    </source>
</evidence>
<dbReference type="SUPFAM" id="SSF48239">
    <property type="entry name" value="Terpenoid cyclases/Protein prenyltransferases"/>
    <property type="match status" value="1"/>
</dbReference>
<feature type="domain" description="Terpene synthase N-terminal" evidence="5">
    <location>
        <begin position="35"/>
        <end position="211"/>
    </location>
</feature>
<dbReference type="GO" id="GO:0016102">
    <property type="term" value="P:diterpenoid biosynthetic process"/>
    <property type="evidence" value="ECO:0007669"/>
    <property type="project" value="InterPro"/>
</dbReference>
<dbReference type="SFLD" id="SFLDG01019">
    <property type="entry name" value="Terpene_Cyclase_Like_1_C_Termi"/>
    <property type="match status" value="1"/>
</dbReference>
<dbReference type="AlphaFoldDB" id="A0A3L6RN87"/>
<dbReference type="PANTHER" id="PTHR31225:SF220">
    <property type="entry name" value="TERPENE SYNTHASE"/>
    <property type="match status" value="1"/>
</dbReference>
<name>A0A3L6RN87_PANMI</name>
<dbReference type="InterPro" id="IPR008949">
    <property type="entry name" value="Isoprenoid_synthase_dom_sf"/>
</dbReference>
<evidence type="ECO:0000256" key="2">
    <source>
        <dbReference type="ARBA" id="ARBA00001946"/>
    </source>
</evidence>
<dbReference type="Gene3D" id="1.10.600.10">
    <property type="entry name" value="Farnesyl Diphosphate Synthase"/>
    <property type="match status" value="1"/>
</dbReference>
<protein>
    <submittedName>
        <fullName evidence="7">Beta-sesquiphellandrene synthase-like</fullName>
    </submittedName>
</protein>
<dbReference type="GO" id="GO:0010333">
    <property type="term" value="F:terpene synthase activity"/>
    <property type="evidence" value="ECO:0007669"/>
    <property type="project" value="InterPro"/>
</dbReference>
<dbReference type="Gene3D" id="1.50.10.130">
    <property type="entry name" value="Terpene synthase, N-terminal domain"/>
    <property type="match status" value="1"/>
</dbReference>
<proteinExistence type="predicted"/>
<dbReference type="Pfam" id="PF03936">
    <property type="entry name" value="Terpene_synth_C"/>
    <property type="match status" value="1"/>
</dbReference>
<dbReference type="InterPro" id="IPR034741">
    <property type="entry name" value="Terpene_cyclase-like_1_C"/>
</dbReference>
<keyword evidence="3" id="KW-0479">Metal-binding</keyword>
<dbReference type="Pfam" id="PF01397">
    <property type="entry name" value="Terpene_synth"/>
    <property type="match status" value="1"/>
</dbReference>
<dbReference type="OrthoDB" id="1877784at2759"/>
<accession>A0A3L6RN87</accession>
<evidence type="ECO:0000256" key="3">
    <source>
        <dbReference type="ARBA" id="ARBA00022723"/>
    </source>
</evidence>
<evidence type="ECO:0000259" key="6">
    <source>
        <dbReference type="Pfam" id="PF03936"/>
    </source>
</evidence>
<organism evidence="7 8">
    <name type="scientific">Panicum miliaceum</name>
    <name type="common">Proso millet</name>
    <name type="synonym">Broomcorn millet</name>
    <dbReference type="NCBI Taxonomy" id="4540"/>
    <lineage>
        <taxon>Eukaryota</taxon>
        <taxon>Viridiplantae</taxon>
        <taxon>Streptophyta</taxon>
        <taxon>Embryophyta</taxon>
        <taxon>Tracheophyta</taxon>
        <taxon>Spermatophyta</taxon>
        <taxon>Magnoliopsida</taxon>
        <taxon>Liliopsida</taxon>
        <taxon>Poales</taxon>
        <taxon>Poaceae</taxon>
        <taxon>PACMAD clade</taxon>
        <taxon>Panicoideae</taxon>
        <taxon>Panicodae</taxon>
        <taxon>Paniceae</taxon>
        <taxon>Panicinae</taxon>
        <taxon>Panicum</taxon>
        <taxon>Panicum sect. Panicum</taxon>
    </lineage>
</organism>
<dbReference type="SUPFAM" id="SSF48576">
    <property type="entry name" value="Terpenoid synthases"/>
    <property type="match status" value="1"/>
</dbReference>
<dbReference type="InterPro" id="IPR005630">
    <property type="entry name" value="Terpene_synthase_metal-bd"/>
</dbReference>